<organism evidence="7">
    <name type="scientific">Salvia splendens</name>
    <name type="common">Scarlet sage</name>
    <dbReference type="NCBI Taxonomy" id="180675"/>
    <lineage>
        <taxon>Eukaryota</taxon>
        <taxon>Viridiplantae</taxon>
        <taxon>Streptophyta</taxon>
        <taxon>Embryophyta</taxon>
        <taxon>Tracheophyta</taxon>
        <taxon>Spermatophyta</taxon>
        <taxon>Magnoliopsida</taxon>
        <taxon>eudicotyledons</taxon>
        <taxon>Gunneridae</taxon>
        <taxon>Pentapetalae</taxon>
        <taxon>asterids</taxon>
        <taxon>lamiids</taxon>
        <taxon>Lamiales</taxon>
        <taxon>Lamiaceae</taxon>
        <taxon>Nepetoideae</taxon>
        <taxon>Mentheae</taxon>
        <taxon>Salviinae</taxon>
        <taxon>Salvia</taxon>
        <taxon>Salvia subgen. Calosphace</taxon>
        <taxon>core Calosphace</taxon>
    </lineage>
</organism>
<evidence type="ECO:0000256" key="5">
    <source>
        <dbReference type="ARBA" id="ARBA00023049"/>
    </source>
</evidence>
<dbReference type="GO" id="GO:0005739">
    <property type="term" value="C:mitochondrion"/>
    <property type="evidence" value="ECO:0007669"/>
    <property type="project" value="GOC"/>
</dbReference>
<dbReference type="EC" id="3.4.24.-" evidence="6"/>
<dbReference type="PANTHER" id="PTHR21711">
    <property type="entry name" value="MITOCHONDRIAL INNER MEMBRANE PROTEASE"/>
    <property type="match status" value="1"/>
</dbReference>
<reference evidence="7" key="1">
    <citation type="submission" date="2018-01" db="EMBL/GenBank/DDBJ databases">
        <authorList>
            <person name="Mao J.F."/>
        </authorList>
    </citation>
    <scope>NUCLEOTIDE SEQUENCE</scope>
    <source>
        <strain evidence="7">Huo1</strain>
        <tissue evidence="7">Leaf</tissue>
    </source>
</reference>
<accession>A0A8X9A5H4</accession>
<dbReference type="GO" id="GO:0034982">
    <property type="term" value="P:mitochondrial protein processing"/>
    <property type="evidence" value="ECO:0007669"/>
    <property type="project" value="TreeGrafter"/>
</dbReference>
<dbReference type="Proteomes" id="UP000298416">
    <property type="component" value="Unassembled WGS sequence"/>
</dbReference>
<evidence type="ECO:0000313" key="8">
    <source>
        <dbReference type="Proteomes" id="UP000298416"/>
    </source>
</evidence>
<dbReference type="GO" id="GO:0033615">
    <property type="term" value="P:mitochondrial proton-transporting ATP synthase complex assembly"/>
    <property type="evidence" value="ECO:0007669"/>
    <property type="project" value="TreeGrafter"/>
</dbReference>
<comment type="similarity">
    <text evidence="1 6">Belongs to the peptidase M76 family.</text>
</comment>
<dbReference type="InterPro" id="IPR019165">
    <property type="entry name" value="Peptidase_M76_ATP23"/>
</dbReference>
<comment type="caution">
    <text evidence="7">The sequence shown here is derived from an EMBL/GenBank/DDBJ whole genome shotgun (WGS) entry which is preliminary data.</text>
</comment>
<dbReference type="Pfam" id="PF09768">
    <property type="entry name" value="Peptidase_M76"/>
    <property type="match status" value="1"/>
</dbReference>
<keyword evidence="8" id="KW-1185">Reference proteome</keyword>
<protein>
    <recommendedName>
        <fullName evidence="6">Mitochondrial inner membrane protease ATP23</fullName>
        <ecNumber evidence="6">3.4.24.-</ecNumber>
    </recommendedName>
</protein>
<dbReference type="GO" id="GO:0004222">
    <property type="term" value="F:metalloendopeptidase activity"/>
    <property type="evidence" value="ECO:0007669"/>
    <property type="project" value="InterPro"/>
</dbReference>
<proteinExistence type="inferred from homology"/>
<gene>
    <name evidence="7" type="ORF">SASPL_111790</name>
</gene>
<reference evidence="7" key="2">
    <citation type="submission" date="2020-08" db="EMBL/GenBank/DDBJ databases">
        <title>Plant Genome Project.</title>
        <authorList>
            <person name="Zhang R.-G."/>
        </authorList>
    </citation>
    <scope>NUCLEOTIDE SEQUENCE</scope>
    <source>
        <strain evidence="7">Huo1</strain>
        <tissue evidence="7">Leaf</tissue>
    </source>
</reference>
<dbReference type="EMBL" id="PNBA02000004">
    <property type="protein sequence ID" value="KAG6427544.1"/>
    <property type="molecule type" value="Genomic_DNA"/>
</dbReference>
<evidence type="ECO:0000256" key="1">
    <source>
        <dbReference type="ARBA" id="ARBA00009915"/>
    </source>
</evidence>
<evidence type="ECO:0000256" key="2">
    <source>
        <dbReference type="ARBA" id="ARBA00022670"/>
    </source>
</evidence>
<keyword evidence="5 6" id="KW-0482">Metalloprotease</keyword>
<dbReference type="AlphaFoldDB" id="A0A8X9A5H4"/>
<sequence>MEDDKGSSSSAAQGMTILECANYIQKSFTNPTVKFLMEKLEESGCGIGKNFIKAAHCVEDCSGGFTRGSGIVLCHNHLQFQDQVEQVMIHELIHAYDDCRSANLDWNNCAHHACSEVIRANHLSGNCKYKYELLRGYVKMKGHEPECVKRRALQSVTANPNCSEVAAKEAIGAVWSTCYNDTKPFDRAP</sequence>
<name>A0A8X9A5H4_SALSN</name>
<evidence type="ECO:0000256" key="4">
    <source>
        <dbReference type="ARBA" id="ARBA00022801"/>
    </source>
</evidence>
<keyword evidence="3 6" id="KW-0479">Metal-binding</keyword>
<dbReference type="GO" id="GO:0046872">
    <property type="term" value="F:metal ion binding"/>
    <property type="evidence" value="ECO:0007669"/>
    <property type="project" value="UniProtKB-KW"/>
</dbReference>
<keyword evidence="4 6" id="KW-0378">Hydrolase</keyword>
<evidence type="ECO:0000256" key="3">
    <source>
        <dbReference type="ARBA" id="ARBA00022723"/>
    </source>
</evidence>
<evidence type="ECO:0000256" key="6">
    <source>
        <dbReference type="RuleBase" id="RU364057"/>
    </source>
</evidence>
<evidence type="ECO:0000313" key="7">
    <source>
        <dbReference type="EMBL" id="KAG6427544.1"/>
    </source>
</evidence>
<keyword evidence="2 6" id="KW-0645">Protease</keyword>
<dbReference type="PANTHER" id="PTHR21711:SF0">
    <property type="entry name" value="MITOCHONDRIAL INNER MEMBRANE PROTEASE ATP23 HOMOLOG"/>
    <property type="match status" value="1"/>
</dbReference>